<protein>
    <submittedName>
        <fullName evidence="2">PadR family transcriptional regulator</fullName>
    </submittedName>
</protein>
<evidence type="ECO:0000313" key="2">
    <source>
        <dbReference type="EMBL" id="MBZ2166456.1"/>
    </source>
</evidence>
<organism evidence="2 3">
    <name type="scientific">Methanobacterium spitsbergense</name>
    <dbReference type="NCBI Taxonomy" id="2874285"/>
    <lineage>
        <taxon>Archaea</taxon>
        <taxon>Methanobacteriati</taxon>
        <taxon>Methanobacteriota</taxon>
        <taxon>Methanomada group</taxon>
        <taxon>Methanobacteria</taxon>
        <taxon>Methanobacteriales</taxon>
        <taxon>Methanobacteriaceae</taxon>
        <taxon>Methanobacterium</taxon>
    </lineage>
</organism>
<dbReference type="PANTHER" id="PTHR43252:SF2">
    <property type="entry name" value="TRANSCRIPTION REGULATOR, PADR-LIKE FAMILY"/>
    <property type="match status" value="1"/>
</dbReference>
<dbReference type="Gene3D" id="1.10.10.10">
    <property type="entry name" value="Winged helix-like DNA-binding domain superfamily/Winged helix DNA-binding domain"/>
    <property type="match status" value="1"/>
</dbReference>
<evidence type="ECO:0000313" key="3">
    <source>
        <dbReference type="Proteomes" id="UP000825933"/>
    </source>
</evidence>
<dbReference type="InterPro" id="IPR036388">
    <property type="entry name" value="WH-like_DNA-bd_sf"/>
</dbReference>
<dbReference type="Pfam" id="PF03551">
    <property type="entry name" value="PadR"/>
    <property type="match status" value="1"/>
</dbReference>
<dbReference type="InterPro" id="IPR005149">
    <property type="entry name" value="Tscrpt_reg_PadR_N"/>
</dbReference>
<feature type="domain" description="Transcription regulator PadR N-terminal" evidence="1">
    <location>
        <begin position="14"/>
        <end position="86"/>
    </location>
</feature>
<comment type="caution">
    <text evidence="2">The sequence shown here is derived from an EMBL/GenBank/DDBJ whole genome shotgun (WGS) entry which is preliminary data.</text>
</comment>
<dbReference type="PANTHER" id="PTHR43252">
    <property type="entry name" value="TRANSCRIPTIONAL REGULATOR YQJI"/>
    <property type="match status" value="1"/>
</dbReference>
<sequence>MVVIEILSKLSNLVLGLLWKKSLNPYEITKLMERPGIQDWFPMNVSSIYTTIKNLHKKGYITGEIQDEGNRKTIYTLTEKGEKALKDSLELGLESFNVQATHFGTSLFHICILDKDEAIKLLEKRIMGLEGIKFKATERVSKSSLKLPFNFKMMQKSNIERIKTEIKITSELIDEIKAEDQWNSSFIDFMQ</sequence>
<dbReference type="EMBL" id="JAIOUQ010000013">
    <property type="protein sequence ID" value="MBZ2166456.1"/>
    <property type="molecule type" value="Genomic_DNA"/>
</dbReference>
<proteinExistence type="predicted"/>
<keyword evidence="3" id="KW-1185">Reference proteome</keyword>
<gene>
    <name evidence="2" type="ORF">K8N75_10445</name>
</gene>
<reference evidence="3" key="1">
    <citation type="journal article" date="2022" name="Microbiol. Resour. Announc.">
        <title>Draft Genome Sequence of a Methanogenic Archaeon from West Spitsbergen Permafrost.</title>
        <authorList>
            <person name="Trubitsyn V."/>
            <person name="Rivkina E."/>
            <person name="Shcherbakova V."/>
        </authorList>
    </citation>
    <scope>NUCLEOTIDE SEQUENCE [LARGE SCALE GENOMIC DNA]</scope>
    <source>
        <strain evidence="3">VT</strain>
    </source>
</reference>
<dbReference type="Proteomes" id="UP000825933">
    <property type="component" value="Unassembled WGS sequence"/>
</dbReference>
<name>A0A8T5UX28_9EURY</name>
<dbReference type="AlphaFoldDB" id="A0A8T5UX28"/>
<accession>A0A8T5UX28</accession>
<dbReference type="SUPFAM" id="SSF46785">
    <property type="entry name" value="Winged helix' DNA-binding domain"/>
    <property type="match status" value="1"/>
</dbReference>
<dbReference type="InterPro" id="IPR036390">
    <property type="entry name" value="WH_DNA-bd_sf"/>
</dbReference>
<evidence type="ECO:0000259" key="1">
    <source>
        <dbReference type="Pfam" id="PF03551"/>
    </source>
</evidence>